<comment type="pathway">
    <text evidence="6">Metabolic intermediate biosynthesis; chorismate biosynthesis; chorismate from D-erythrose 4-phosphate and phosphoenolpyruvate: step 3/7.</text>
</comment>
<dbReference type="EMBL" id="CP070872">
    <property type="protein sequence ID" value="QSE76347.1"/>
    <property type="molecule type" value="Genomic_DNA"/>
</dbReference>
<protein>
    <recommendedName>
        <fullName evidence="6">3-dehydroquinate dehydratase</fullName>
        <shortName evidence="6">3-dehydroquinase</shortName>
        <ecNumber evidence="6">4.2.1.10</ecNumber>
    </recommendedName>
    <alternativeName>
        <fullName evidence="6">Type I DHQase</fullName>
    </alternativeName>
    <alternativeName>
        <fullName evidence="6">Type I dehydroquinase</fullName>
        <shortName evidence="6">DHQ1</shortName>
    </alternativeName>
</protein>
<comment type="similarity">
    <text evidence="6">Belongs to the type-I 3-dehydroquinase family.</text>
</comment>
<name>A0AA45QR10_9LACT</name>
<dbReference type="GO" id="GO:0003855">
    <property type="term" value="F:3-dehydroquinate dehydratase activity"/>
    <property type="evidence" value="ECO:0007669"/>
    <property type="project" value="UniProtKB-UniRule"/>
</dbReference>
<feature type="active site" description="Proton donor/acceptor" evidence="6">
    <location>
        <position position="121"/>
    </location>
</feature>
<dbReference type="FunFam" id="3.20.20.70:FF:000047">
    <property type="entry name" value="3-dehydroquinate dehydratase"/>
    <property type="match status" value="1"/>
</dbReference>
<comment type="catalytic activity">
    <reaction evidence="1 6">
        <text>3-dehydroquinate = 3-dehydroshikimate + H2O</text>
        <dbReference type="Rhea" id="RHEA:21096"/>
        <dbReference type="ChEBI" id="CHEBI:15377"/>
        <dbReference type="ChEBI" id="CHEBI:16630"/>
        <dbReference type="ChEBI" id="CHEBI:32364"/>
        <dbReference type="EC" id="4.2.1.10"/>
    </reaction>
</comment>
<dbReference type="AlphaFoldDB" id="A0AA45QR10"/>
<comment type="function">
    <text evidence="6">Involved in the third step of the chorismate pathway, which leads to the biosynthesis of aromatic amino acids. Catalyzes the cis-dehydration of 3-dehydroquinate (DHQ) and introduces the first double bond of the aromatic ring to yield 3-dehydroshikimate.</text>
</comment>
<dbReference type="InterPro" id="IPR050146">
    <property type="entry name" value="Type-I_3-dehydroquinase"/>
</dbReference>
<keyword evidence="4 6" id="KW-0456">Lyase</keyword>
<keyword evidence="2 6" id="KW-0028">Amino-acid biosynthesis</keyword>
<comment type="caution">
    <text evidence="6">Lacks conserved residue(s) required for the propagation of feature annotation.</text>
</comment>
<evidence type="ECO:0000256" key="2">
    <source>
        <dbReference type="ARBA" id="ARBA00022605"/>
    </source>
</evidence>
<organism evidence="7 8">
    <name type="scientific">Lactococcus taiwanensis</name>
    <dbReference type="NCBI Taxonomy" id="1151742"/>
    <lineage>
        <taxon>Bacteria</taxon>
        <taxon>Bacillati</taxon>
        <taxon>Bacillota</taxon>
        <taxon>Bacilli</taxon>
        <taxon>Lactobacillales</taxon>
        <taxon>Streptococcaceae</taxon>
        <taxon>Lactococcus</taxon>
    </lineage>
</organism>
<feature type="binding site" evidence="6">
    <location>
        <position position="207"/>
    </location>
    <ligand>
        <name>3-dehydroquinate</name>
        <dbReference type="ChEBI" id="CHEBI:32364"/>
    </ligand>
</feature>
<evidence type="ECO:0000256" key="1">
    <source>
        <dbReference type="ARBA" id="ARBA00001864"/>
    </source>
</evidence>
<dbReference type="GO" id="GO:0008652">
    <property type="term" value="P:amino acid biosynthetic process"/>
    <property type="evidence" value="ECO:0007669"/>
    <property type="project" value="UniProtKB-KW"/>
</dbReference>
<reference evidence="7 8" key="1">
    <citation type="submission" date="2021-02" db="EMBL/GenBank/DDBJ databases">
        <title>Complete genome sequence of Lactococcus lactis strain K_LL004.</title>
        <authorList>
            <person name="Kim H.B."/>
        </authorList>
    </citation>
    <scope>NUCLEOTIDE SEQUENCE [LARGE SCALE GENOMIC DNA]</scope>
    <source>
        <strain evidence="7 8">K_LL004</strain>
    </source>
</reference>
<evidence type="ECO:0000256" key="3">
    <source>
        <dbReference type="ARBA" id="ARBA00023141"/>
    </source>
</evidence>
<feature type="binding site" evidence="6">
    <location>
        <position position="211"/>
    </location>
    <ligand>
        <name>3-dehydroquinate</name>
        <dbReference type="ChEBI" id="CHEBI:32364"/>
    </ligand>
</feature>
<keyword evidence="3 6" id="KW-0057">Aromatic amino acid biosynthesis</keyword>
<dbReference type="KEGG" id="lti:JW886_07750"/>
<evidence type="ECO:0000256" key="5">
    <source>
        <dbReference type="ARBA" id="ARBA00023270"/>
    </source>
</evidence>
<feature type="binding site" evidence="6">
    <location>
        <begin position="33"/>
        <end position="35"/>
    </location>
    <ligand>
        <name>3-dehydroquinate</name>
        <dbReference type="ChEBI" id="CHEBI:32364"/>
    </ligand>
</feature>
<dbReference type="InterPro" id="IPR001381">
    <property type="entry name" value="DHquinase_I"/>
</dbReference>
<evidence type="ECO:0000313" key="8">
    <source>
        <dbReference type="Proteomes" id="UP000663608"/>
    </source>
</evidence>
<dbReference type="CDD" id="cd00502">
    <property type="entry name" value="DHQase_I"/>
    <property type="match status" value="1"/>
</dbReference>
<dbReference type="RefSeq" id="WP_205871781.1">
    <property type="nucleotide sequence ID" value="NZ_CP070872.1"/>
</dbReference>
<comment type="subunit">
    <text evidence="6">Homodimer.</text>
</comment>
<dbReference type="GO" id="GO:0009073">
    <property type="term" value="P:aromatic amino acid family biosynthetic process"/>
    <property type="evidence" value="ECO:0007669"/>
    <property type="project" value="UniProtKB-KW"/>
</dbReference>
<dbReference type="GO" id="GO:0009423">
    <property type="term" value="P:chorismate biosynthetic process"/>
    <property type="evidence" value="ECO:0007669"/>
    <property type="project" value="UniProtKB-UniRule"/>
</dbReference>
<keyword evidence="8" id="KW-1185">Reference proteome</keyword>
<accession>A0AA45QR10</accession>
<feature type="binding site" evidence="6">
    <location>
        <position position="188"/>
    </location>
    <ligand>
        <name>3-dehydroquinate</name>
        <dbReference type="ChEBI" id="CHEBI:32364"/>
    </ligand>
</feature>
<evidence type="ECO:0000256" key="6">
    <source>
        <dbReference type="HAMAP-Rule" id="MF_00214"/>
    </source>
</evidence>
<dbReference type="PANTHER" id="PTHR43699">
    <property type="entry name" value="3-DEHYDROQUINATE DEHYDRATASE"/>
    <property type="match status" value="1"/>
</dbReference>
<dbReference type="SUPFAM" id="SSF51569">
    <property type="entry name" value="Aldolase"/>
    <property type="match status" value="1"/>
</dbReference>
<sequence length="230" mass="26542">MRRTKIVVPVMLTEPSDLERVNINDYEDVDLIEWRADFLSEEDILILAPQFFEKFKDFKVLFTLRTVREGGNIQLSEKKYLALLQKILTYNPAYIDIEYFTHGRALHQLAAFADKIVLSYHNFEEVPTDLTKRLLKMHQEKTAYVKVAVMPGHECDVLDLMQITRDLTLEYGEKFITMAMGELGRLTRISGYLTGSCWTFASLTAESAPGQLSLQHTRQILDLLESDLTE</sequence>
<evidence type="ECO:0000256" key="4">
    <source>
        <dbReference type="ARBA" id="ARBA00023239"/>
    </source>
</evidence>
<evidence type="ECO:0000313" key="7">
    <source>
        <dbReference type="EMBL" id="QSE76347.1"/>
    </source>
</evidence>
<dbReference type="GO" id="GO:0046279">
    <property type="term" value="P:3,4-dihydroxybenzoate biosynthetic process"/>
    <property type="evidence" value="ECO:0007669"/>
    <property type="project" value="TreeGrafter"/>
</dbReference>
<dbReference type="InterPro" id="IPR013785">
    <property type="entry name" value="Aldolase_TIM"/>
</dbReference>
<dbReference type="HAMAP" id="MF_00214">
    <property type="entry name" value="AroD"/>
    <property type="match status" value="1"/>
</dbReference>
<dbReference type="NCBIfam" id="TIGR01093">
    <property type="entry name" value="aroD"/>
    <property type="match status" value="1"/>
</dbReference>
<dbReference type="Proteomes" id="UP000663608">
    <property type="component" value="Chromosome"/>
</dbReference>
<dbReference type="PANTHER" id="PTHR43699:SF1">
    <property type="entry name" value="3-DEHYDROQUINATE DEHYDRATASE"/>
    <property type="match status" value="1"/>
</dbReference>
<gene>
    <name evidence="6 7" type="primary">aroD</name>
    <name evidence="7" type="ORF">JW886_07750</name>
</gene>
<proteinExistence type="inferred from homology"/>
<dbReference type="Gene3D" id="3.20.20.70">
    <property type="entry name" value="Aldolase class I"/>
    <property type="match status" value="1"/>
</dbReference>
<feature type="binding site" evidence="6">
    <location>
        <position position="65"/>
    </location>
    <ligand>
        <name>3-dehydroquinate</name>
        <dbReference type="ChEBI" id="CHEBI:32364"/>
    </ligand>
</feature>
<keyword evidence="5 6" id="KW-0704">Schiff base</keyword>
<feature type="active site" description="Schiff-base intermediate with substrate" evidence="6">
    <location>
        <position position="146"/>
    </location>
</feature>
<dbReference type="Pfam" id="PF01487">
    <property type="entry name" value="DHquinase_I"/>
    <property type="match status" value="1"/>
</dbReference>
<dbReference type="EC" id="4.2.1.10" evidence="6"/>